<evidence type="ECO:0000256" key="4">
    <source>
        <dbReference type="ARBA" id="ARBA00022679"/>
    </source>
</evidence>
<dbReference type="NCBIfam" id="TIGR02779">
    <property type="entry name" value="NHEJ_ligase_lig"/>
    <property type="match status" value="1"/>
</dbReference>
<dbReference type="GO" id="GO:0003887">
    <property type="term" value="F:DNA-directed DNA polymerase activity"/>
    <property type="evidence" value="ECO:0007669"/>
    <property type="project" value="UniProtKB-KW"/>
</dbReference>
<dbReference type="InterPro" id="IPR014145">
    <property type="entry name" value="LigD_pol_dom"/>
</dbReference>
<dbReference type="PROSITE" id="PS50160">
    <property type="entry name" value="DNA_LIGASE_A3"/>
    <property type="match status" value="1"/>
</dbReference>
<dbReference type="NCBIfam" id="TIGR02776">
    <property type="entry name" value="NHEJ_ligase_prk"/>
    <property type="match status" value="1"/>
</dbReference>
<dbReference type="InterPro" id="IPR012310">
    <property type="entry name" value="DNA_ligase_ATP-dep_cent"/>
</dbReference>
<evidence type="ECO:0000256" key="18">
    <source>
        <dbReference type="ARBA" id="ARBA00023268"/>
    </source>
</evidence>
<dbReference type="NCBIfam" id="TIGR02778">
    <property type="entry name" value="ligD_pol"/>
    <property type="match status" value="1"/>
</dbReference>
<proteinExistence type="inferred from homology"/>
<evidence type="ECO:0000256" key="7">
    <source>
        <dbReference type="ARBA" id="ARBA00022723"/>
    </source>
</evidence>
<dbReference type="PROSITE" id="PS00697">
    <property type="entry name" value="DNA_LIGASE_A1"/>
    <property type="match status" value="1"/>
</dbReference>
<evidence type="ECO:0000256" key="5">
    <source>
        <dbReference type="ARBA" id="ARBA00022695"/>
    </source>
</evidence>
<keyword evidence="13" id="KW-0239">DNA-directed DNA polymerase</keyword>
<dbReference type="GO" id="GO:0003677">
    <property type="term" value="F:DNA binding"/>
    <property type="evidence" value="ECO:0007669"/>
    <property type="project" value="UniProtKB-KW"/>
</dbReference>
<accession>A0A317KYZ9</accession>
<sequence>MTMWKPMLPTLVEEINKQKDWIYEIKYDGFRCGIEWTAEKITLWSRNGKDLTFQFPEIVSTCLILQKNIEKQLPIFLDGELVILRTPYQANFSSIQTRGRTRSKVKIQQLSKQRPVSFLCFDLLLLNDQTLQSQTLLDRRKQLEQLFKQFTVEQRQLLLIHSFKKLNEIEEISFFHQAEGIVAKNIHSTYIEGKRTRQWIKWKNYRTVQGVISGWNLTNDYFDVKLDKNEELGKIKHGFAQEDKKTLTNFIQANGRKQGTHWYVTPSVCIDINCLDVKDGEIREPVFRSFRFDLSPTDCTVEMVRLGLAQLPKEIDLTKPNKELFPQITKLDYLVYLRNVAPFLLPRLQNKRLTMIRYPDGIDQHSFYQKHLPDYAPEFIDYILSEDGEKDLLCNTLESLLWFGNHGGLEFHIPFQTVHSAYPDEMVFDLDPPSLEYFSYAVMAAHLIKDMVEGEGFTPLIKTSGRTGLQIHLPLREKMMTFEETRDFMRAVAEVLVQQYPDCFTIERLKKKRKNRLYIDYVQHAEGKTIIAPYSTRATKEATVATPLFWEEVDEKLDPRDYTVNTVPERLVKKGCPFLMSPPSKMD</sequence>
<keyword evidence="11" id="KW-0269">Exonuclease</keyword>
<gene>
    <name evidence="24" type="primary">ligD</name>
    <name evidence="24" type="ORF">DLJ74_08400</name>
</gene>
<dbReference type="Proteomes" id="UP000245624">
    <property type="component" value="Unassembled WGS sequence"/>
</dbReference>
<comment type="catalytic activity">
    <reaction evidence="20">
        <text>ATP + (deoxyribonucleotide)n-3'-hydroxyl + 5'-phospho-(deoxyribonucleotide)m = (deoxyribonucleotide)n+m + AMP + diphosphate.</text>
        <dbReference type="EC" id="6.5.1.1"/>
    </reaction>
</comment>
<comment type="caution">
    <text evidence="24">The sequence shown here is derived from an EMBL/GenBank/DDBJ whole genome shotgun (WGS) entry which is preliminary data.</text>
</comment>
<name>A0A317KYZ9_9BACI</name>
<evidence type="ECO:0000256" key="11">
    <source>
        <dbReference type="ARBA" id="ARBA00022839"/>
    </source>
</evidence>
<keyword evidence="16" id="KW-0234">DNA repair</keyword>
<dbReference type="Pfam" id="PF21686">
    <property type="entry name" value="LigD_Prim-Pol"/>
    <property type="match status" value="1"/>
</dbReference>
<dbReference type="GO" id="GO:0006310">
    <property type="term" value="P:DNA recombination"/>
    <property type="evidence" value="ECO:0007669"/>
    <property type="project" value="UniProtKB-KW"/>
</dbReference>
<evidence type="ECO:0000256" key="2">
    <source>
        <dbReference type="ARBA" id="ARBA00012727"/>
    </source>
</evidence>
<dbReference type="GO" id="GO:0046872">
    <property type="term" value="F:metal ion binding"/>
    <property type="evidence" value="ECO:0007669"/>
    <property type="project" value="UniProtKB-KW"/>
</dbReference>
<evidence type="ECO:0000256" key="6">
    <source>
        <dbReference type="ARBA" id="ARBA00022722"/>
    </source>
</evidence>
<evidence type="ECO:0000313" key="24">
    <source>
        <dbReference type="EMBL" id="PWU68456.1"/>
    </source>
</evidence>
<comment type="cofactor">
    <cofactor evidence="1">
        <name>Mn(2+)</name>
        <dbReference type="ChEBI" id="CHEBI:29035"/>
    </cofactor>
</comment>
<dbReference type="Pfam" id="PF01068">
    <property type="entry name" value="DNA_ligase_A_M"/>
    <property type="match status" value="1"/>
</dbReference>
<dbReference type="SUPFAM" id="SSF56091">
    <property type="entry name" value="DNA ligase/mRNA capping enzyme, catalytic domain"/>
    <property type="match status" value="1"/>
</dbReference>
<dbReference type="PANTHER" id="PTHR42705:SF2">
    <property type="entry name" value="BIFUNCTIONAL NON-HOMOLOGOUS END JOINING PROTEIN LIGD"/>
    <property type="match status" value="1"/>
</dbReference>
<dbReference type="OrthoDB" id="9802472at2"/>
<keyword evidence="17" id="KW-0464">Manganese</keyword>
<feature type="domain" description="ATP-dependent DNA ligase family profile" evidence="23">
    <location>
        <begin position="109"/>
        <end position="203"/>
    </location>
</feature>
<keyword evidence="4" id="KW-0808">Transferase</keyword>
<evidence type="ECO:0000256" key="9">
    <source>
        <dbReference type="ARBA" id="ARBA00022763"/>
    </source>
</evidence>
<keyword evidence="8" id="KW-0547">Nucleotide-binding</keyword>
<keyword evidence="7" id="KW-0479">Metal-binding</keyword>
<dbReference type="GO" id="GO:0005524">
    <property type="term" value="F:ATP binding"/>
    <property type="evidence" value="ECO:0007669"/>
    <property type="project" value="UniProtKB-KW"/>
</dbReference>
<evidence type="ECO:0000256" key="21">
    <source>
        <dbReference type="ARBA" id="ARBA00049981"/>
    </source>
</evidence>
<evidence type="ECO:0000256" key="12">
    <source>
        <dbReference type="ARBA" id="ARBA00022840"/>
    </source>
</evidence>
<evidence type="ECO:0000256" key="8">
    <source>
        <dbReference type="ARBA" id="ARBA00022741"/>
    </source>
</evidence>
<keyword evidence="6" id="KW-0540">Nuclease</keyword>
<evidence type="ECO:0000256" key="16">
    <source>
        <dbReference type="ARBA" id="ARBA00023204"/>
    </source>
</evidence>
<keyword evidence="3 24" id="KW-0436">Ligase</keyword>
<dbReference type="InterPro" id="IPR014143">
    <property type="entry name" value="NHEJ_ligase_prk"/>
</dbReference>
<dbReference type="AlphaFoldDB" id="A0A317KYZ9"/>
<keyword evidence="15" id="KW-0233">DNA recombination</keyword>
<dbReference type="InterPro" id="IPR052171">
    <property type="entry name" value="NHEJ_LigD"/>
</dbReference>
<evidence type="ECO:0000256" key="1">
    <source>
        <dbReference type="ARBA" id="ARBA00001936"/>
    </source>
</evidence>
<dbReference type="InterPro" id="IPR014146">
    <property type="entry name" value="LigD_ligase_dom"/>
</dbReference>
<keyword evidence="10" id="KW-0378">Hydrolase</keyword>
<dbReference type="Gene3D" id="3.90.920.10">
    <property type="entry name" value="DNA primase, PRIM domain"/>
    <property type="match status" value="1"/>
</dbReference>
<reference evidence="24 25" key="1">
    <citation type="submission" date="2018-05" db="EMBL/GenBank/DDBJ databases">
        <title>Genomic analysis of Gracilibacillus dipsosauri DD1 reveals novel features of a salt-tolerant amylase.</title>
        <authorList>
            <person name="Deutch C.E."/>
            <person name="Yang S."/>
        </authorList>
    </citation>
    <scope>NUCLEOTIDE SEQUENCE [LARGE SCALE GENOMIC DNA]</scope>
    <source>
        <strain evidence="24 25">DD1</strain>
    </source>
</reference>
<keyword evidence="12" id="KW-0067">ATP-binding</keyword>
<dbReference type="EC" id="6.5.1.1" evidence="2"/>
<evidence type="ECO:0000256" key="14">
    <source>
        <dbReference type="ARBA" id="ARBA00023125"/>
    </source>
</evidence>
<evidence type="ECO:0000313" key="25">
    <source>
        <dbReference type="Proteomes" id="UP000245624"/>
    </source>
</evidence>
<keyword evidence="9" id="KW-0227">DNA damage</keyword>
<organism evidence="24 25">
    <name type="scientific">Gracilibacillus dipsosauri</name>
    <dbReference type="NCBI Taxonomy" id="178340"/>
    <lineage>
        <taxon>Bacteria</taxon>
        <taxon>Bacillati</taxon>
        <taxon>Bacillota</taxon>
        <taxon>Bacilli</taxon>
        <taxon>Bacillales</taxon>
        <taxon>Bacillaceae</taxon>
        <taxon>Gracilibacillus</taxon>
    </lineage>
</organism>
<evidence type="ECO:0000256" key="10">
    <source>
        <dbReference type="ARBA" id="ARBA00022801"/>
    </source>
</evidence>
<evidence type="ECO:0000256" key="17">
    <source>
        <dbReference type="ARBA" id="ARBA00023211"/>
    </source>
</evidence>
<dbReference type="GO" id="GO:0006281">
    <property type="term" value="P:DNA repair"/>
    <property type="evidence" value="ECO:0007669"/>
    <property type="project" value="UniProtKB-KW"/>
</dbReference>
<dbReference type="GO" id="GO:0004527">
    <property type="term" value="F:exonuclease activity"/>
    <property type="evidence" value="ECO:0007669"/>
    <property type="project" value="UniProtKB-KW"/>
</dbReference>
<dbReference type="CDD" id="cd07906">
    <property type="entry name" value="Adenylation_DNA_ligase_LigD_LigC"/>
    <property type="match status" value="1"/>
</dbReference>
<keyword evidence="14" id="KW-0238">DNA-binding</keyword>
<keyword evidence="25" id="KW-1185">Reference proteome</keyword>
<dbReference type="EMBL" id="QGTD01000008">
    <property type="protein sequence ID" value="PWU68456.1"/>
    <property type="molecule type" value="Genomic_DNA"/>
</dbReference>
<evidence type="ECO:0000259" key="23">
    <source>
        <dbReference type="PROSITE" id="PS50160"/>
    </source>
</evidence>
<evidence type="ECO:0000256" key="13">
    <source>
        <dbReference type="ARBA" id="ARBA00022932"/>
    </source>
</evidence>
<dbReference type="InterPro" id="IPR016059">
    <property type="entry name" value="DNA_ligase_ATP-dep_CS"/>
</dbReference>
<evidence type="ECO:0000256" key="15">
    <source>
        <dbReference type="ARBA" id="ARBA00023172"/>
    </source>
</evidence>
<dbReference type="Gene3D" id="3.30.470.30">
    <property type="entry name" value="DNA ligase/mRNA capping enzyme"/>
    <property type="match status" value="1"/>
</dbReference>
<protein>
    <recommendedName>
        <fullName evidence="2">DNA ligase (ATP)</fullName>
        <ecNumber evidence="2">6.5.1.1</ecNumber>
    </recommendedName>
    <alternativeName>
        <fullName evidence="19">NHEJ DNA polymerase</fullName>
    </alternativeName>
</protein>
<dbReference type="GO" id="GO:0003910">
    <property type="term" value="F:DNA ligase (ATP) activity"/>
    <property type="evidence" value="ECO:0007669"/>
    <property type="project" value="UniProtKB-EC"/>
</dbReference>
<evidence type="ECO:0000256" key="3">
    <source>
        <dbReference type="ARBA" id="ARBA00022598"/>
    </source>
</evidence>
<keyword evidence="5" id="KW-0548">Nucleotidyltransferase</keyword>
<dbReference type="PANTHER" id="PTHR42705">
    <property type="entry name" value="BIFUNCTIONAL NON-HOMOLOGOUS END JOINING PROTEIN LIGD"/>
    <property type="match status" value="1"/>
</dbReference>
<comment type="similarity">
    <text evidence="22">In the N-terminal section; belongs to the LigD polymerase family.</text>
</comment>
<comment type="similarity">
    <text evidence="21">In the C-terminal section; belongs to the ATP-dependent DNA ligase family.</text>
</comment>
<evidence type="ECO:0000256" key="22">
    <source>
        <dbReference type="ARBA" id="ARBA00049990"/>
    </source>
</evidence>
<evidence type="ECO:0000256" key="19">
    <source>
        <dbReference type="ARBA" id="ARBA00029943"/>
    </source>
</evidence>
<keyword evidence="18" id="KW-0511">Multifunctional enzyme</keyword>
<evidence type="ECO:0000256" key="20">
    <source>
        <dbReference type="ARBA" id="ARBA00034003"/>
    </source>
</evidence>